<dbReference type="VEuPathDB" id="CryptoDB:Cvel_5732"/>
<sequence length="359" mass="40830">LQDLLDAKRKRDKPKEEEDRELEEGEIIDDEDEDEEKVEVDGHFVLPRDQHLVYWNIINDLKNDPRFLLALERAMAYGGNNRYDKGTTGSFPWALNKLSYEYMKLLRTTRQYHPQKDYVALVRGEPQRATASTRAWHQARTDGPNGDRLCFFVDPNDKIDDEYATEPYETLTLSRTLIVIRYDGKGGKGMEGTYWGEERILTGRTHQIKLANAARGNPIEGDTRYGHEAHLEDAKERGVSRALLANVLFRSAKPEKTDEGKLRPTKEMVSLYSDPGEDFRAALKLLVTQGEILWVAPEVQDCVSRMKDGSFLASQEDVNKAVSFDLCGHFCDDAEEFGWQPPTDGPTSSSRTISSELPP</sequence>
<dbReference type="InterPro" id="IPR050188">
    <property type="entry name" value="RluA_PseudoU_synthase"/>
</dbReference>
<feature type="compositionally biased region" description="Acidic residues" evidence="2">
    <location>
        <begin position="18"/>
        <end position="34"/>
    </location>
</feature>
<evidence type="ECO:0000256" key="1">
    <source>
        <dbReference type="ARBA" id="ARBA00010876"/>
    </source>
</evidence>
<dbReference type="EMBL" id="CDMZ01001909">
    <property type="protein sequence ID" value="CEM39132.1"/>
    <property type="molecule type" value="Genomic_DNA"/>
</dbReference>
<dbReference type="InterPro" id="IPR020103">
    <property type="entry name" value="PsdUridine_synth_cat_dom_sf"/>
</dbReference>
<dbReference type="GO" id="GO:0003723">
    <property type="term" value="F:RNA binding"/>
    <property type="evidence" value="ECO:0007669"/>
    <property type="project" value="InterPro"/>
</dbReference>
<name>A0A0G4H606_9ALVE</name>
<gene>
    <name evidence="3" type="ORF">Cvel_5732</name>
</gene>
<proteinExistence type="inferred from homology"/>
<dbReference type="Gene3D" id="3.30.2350.10">
    <property type="entry name" value="Pseudouridine synthase"/>
    <property type="match status" value="1"/>
</dbReference>
<dbReference type="GO" id="GO:0009982">
    <property type="term" value="F:pseudouridine synthase activity"/>
    <property type="evidence" value="ECO:0007669"/>
    <property type="project" value="InterPro"/>
</dbReference>
<accession>A0A0G4H606</accession>
<feature type="region of interest" description="Disordered" evidence="2">
    <location>
        <begin position="337"/>
        <end position="359"/>
    </location>
</feature>
<evidence type="ECO:0000256" key="2">
    <source>
        <dbReference type="SAM" id="MobiDB-lite"/>
    </source>
</evidence>
<dbReference type="SUPFAM" id="SSF55120">
    <property type="entry name" value="Pseudouridine synthase"/>
    <property type="match status" value="1"/>
</dbReference>
<feature type="region of interest" description="Disordered" evidence="2">
    <location>
        <begin position="1"/>
        <end position="34"/>
    </location>
</feature>
<feature type="compositionally biased region" description="Polar residues" evidence="2">
    <location>
        <begin position="345"/>
        <end position="359"/>
    </location>
</feature>
<organism evidence="3">
    <name type="scientific">Chromera velia CCMP2878</name>
    <dbReference type="NCBI Taxonomy" id="1169474"/>
    <lineage>
        <taxon>Eukaryota</taxon>
        <taxon>Sar</taxon>
        <taxon>Alveolata</taxon>
        <taxon>Colpodellida</taxon>
        <taxon>Chromeraceae</taxon>
        <taxon>Chromera</taxon>
    </lineage>
</organism>
<reference evidence="3" key="1">
    <citation type="submission" date="2014-11" db="EMBL/GenBank/DDBJ databases">
        <authorList>
            <person name="Otto D Thomas"/>
            <person name="Naeem Raeece"/>
        </authorList>
    </citation>
    <scope>NUCLEOTIDE SEQUENCE</scope>
</reference>
<protein>
    <submittedName>
        <fullName evidence="3">Uncharacterized protein</fullName>
    </submittedName>
</protein>
<feature type="non-terminal residue" evidence="3">
    <location>
        <position position="1"/>
    </location>
</feature>
<evidence type="ECO:0000313" key="3">
    <source>
        <dbReference type="EMBL" id="CEM39132.1"/>
    </source>
</evidence>
<comment type="similarity">
    <text evidence="1">Belongs to the pseudouridine synthase RluA family.</text>
</comment>
<dbReference type="AlphaFoldDB" id="A0A0G4H606"/>
<dbReference type="GO" id="GO:0000455">
    <property type="term" value="P:enzyme-directed rRNA pseudouridine synthesis"/>
    <property type="evidence" value="ECO:0007669"/>
    <property type="project" value="TreeGrafter"/>
</dbReference>
<dbReference type="PANTHER" id="PTHR21600:SF87">
    <property type="entry name" value="RNA PSEUDOURIDYLATE SYNTHASE DOMAIN-CONTAINING PROTEIN 1"/>
    <property type="match status" value="1"/>
</dbReference>
<feature type="compositionally biased region" description="Basic and acidic residues" evidence="2">
    <location>
        <begin position="1"/>
        <end position="17"/>
    </location>
</feature>
<dbReference type="PANTHER" id="PTHR21600">
    <property type="entry name" value="MITOCHONDRIAL RNA PSEUDOURIDINE SYNTHASE"/>
    <property type="match status" value="1"/>
</dbReference>